<dbReference type="Pfam" id="PF01695">
    <property type="entry name" value="IstB_IS21"/>
    <property type="match status" value="1"/>
</dbReference>
<keyword evidence="2" id="KW-0347">Helicase</keyword>
<reference evidence="2" key="1">
    <citation type="journal article" date="2021" name="Proc. Natl. Acad. Sci. U.S.A.">
        <title>A Catalog of Tens of Thousands of Viruses from Human Metagenomes Reveals Hidden Associations with Chronic Diseases.</title>
        <authorList>
            <person name="Tisza M.J."/>
            <person name="Buck C.B."/>
        </authorList>
    </citation>
    <scope>NUCLEOTIDE SEQUENCE</scope>
    <source>
        <strain evidence="2">CtRRy11</strain>
    </source>
</reference>
<feature type="domain" description="IstB-like ATP-binding" evidence="1">
    <location>
        <begin position="127"/>
        <end position="280"/>
    </location>
</feature>
<dbReference type="GO" id="GO:0005524">
    <property type="term" value="F:ATP binding"/>
    <property type="evidence" value="ECO:0007669"/>
    <property type="project" value="InterPro"/>
</dbReference>
<evidence type="ECO:0000313" key="2">
    <source>
        <dbReference type="EMBL" id="DAD87018.1"/>
    </source>
</evidence>
<evidence type="ECO:0000259" key="1">
    <source>
        <dbReference type="Pfam" id="PF01695"/>
    </source>
</evidence>
<accession>A0A8S5MYB3</accession>
<keyword evidence="2" id="KW-0067">ATP-binding</keyword>
<organism evidence="2">
    <name type="scientific">Myoviridae sp. ctRRy11</name>
    <dbReference type="NCBI Taxonomy" id="2826651"/>
    <lineage>
        <taxon>Viruses</taxon>
        <taxon>Duplodnaviria</taxon>
        <taxon>Heunggongvirae</taxon>
        <taxon>Uroviricota</taxon>
        <taxon>Caudoviricetes</taxon>
    </lineage>
</organism>
<dbReference type="CDD" id="cd00009">
    <property type="entry name" value="AAA"/>
    <property type="match status" value="1"/>
</dbReference>
<name>A0A8S5MYB3_9CAUD</name>
<proteinExistence type="predicted"/>
<dbReference type="GO" id="GO:0004386">
    <property type="term" value="F:helicase activity"/>
    <property type="evidence" value="ECO:0007669"/>
    <property type="project" value="UniProtKB-KW"/>
</dbReference>
<dbReference type="PANTHER" id="PTHR30050">
    <property type="entry name" value="CHROMOSOMAL REPLICATION INITIATOR PROTEIN DNAA"/>
    <property type="match status" value="1"/>
</dbReference>
<dbReference type="InterPro" id="IPR002611">
    <property type="entry name" value="IstB_ATP-bd"/>
</dbReference>
<dbReference type="PANTHER" id="PTHR30050:SF4">
    <property type="entry name" value="ATP-BINDING PROTEIN RV3427C IN INSERTION SEQUENCE-RELATED"/>
    <property type="match status" value="1"/>
</dbReference>
<dbReference type="GO" id="GO:0006260">
    <property type="term" value="P:DNA replication"/>
    <property type="evidence" value="ECO:0007669"/>
    <property type="project" value="TreeGrafter"/>
</dbReference>
<dbReference type="Gene3D" id="3.40.50.300">
    <property type="entry name" value="P-loop containing nucleotide triphosphate hydrolases"/>
    <property type="match status" value="1"/>
</dbReference>
<keyword evidence="2" id="KW-0547">Nucleotide-binding</keyword>
<dbReference type="EMBL" id="BK015012">
    <property type="protein sequence ID" value="DAD87018.1"/>
    <property type="molecule type" value="Genomic_DNA"/>
</dbReference>
<dbReference type="SUPFAM" id="SSF52540">
    <property type="entry name" value="P-loop containing nucleoside triphosphate hydrolases"/>
    <property type="match status" value="1"/>
</dbReference>
<dbReference type="InterPro" id="IPR027417">
    <property type="entry name" value="P-loop_NTPase"/>
</dbReference>
<keyword evidence="2" id="KW-0378">Hydrolase</keyword>
<sequence>MEIDIEKMFPSAFLKDYKLKEDEYADENGLPMCKKCETKRYFTFEVEDGIKVVYSKCKCQEEEYKKQQEAETRAKNLQRFREGQKCSELGKKYLDARFGIATITEHNKEAYKKCINYAKNSKECFNQNIGLYVYGNNSSGKSYLLACLCNELVAQGYTCLYTSVPKMLAEIQSSYNDDMAMSQARLVTMLASKAFVFIDDLGKEFLGRENNAGAAKFAEKVLLEVLNARYNNGRPTIFSSNYSIQELAESFSLDAAIIERINEMSTRVIKLEGDNFRDKALKEKSDIAKKLGI</sequence>
<protein>
    <submittedName>
        <fullName evidence="2">Replicative helicase</fullName>
    </submittedName>
</protein>